<dbReference type="UniPathway" id="UPA00159">
    <property type="reaction ID" value="UER00277"/>
</dbReference>
<feature type="binding site" evidence="12">
    <location>
        <position position="144"/>
    </location>
    <ligand>
        <name>Mg(2+)</name>
        <dbReference type="ChEBI" id="CHEBI:18420"/>
    </ligand>
</feature>
<dbReference type="PANTHER" id="PTHR11550">
    <property type="entry name" value="CTP SYNTHASE"/>
    <property type="match status" value="1"/>
</dbReference>
<evidence type="ECO:0000256" key="1">
    <source>
        <dbReference type="ARBA" id="ARBA00005171"/>
    </source>
</evidence>
<feature type="binding site" evidence="12">
    <location>
        <position position="473"/>
    </location>
    <ligand>
        <name>L-glutamine</name>
        <dbReference type="ChEBI" id="CHEBI:58359"/>
    </ligand>
</feature>
<dbReference type="InterPro" id="IPR017926">
    <property type="entry name" value="GATASE"/>
</dbReference>
<accession>A0A4S5BUG3</accession>
<evidence type="ECO:0000256" key="4">
    <source>
        <dbReference type="ARBA" id="ARBA00022723"/>
    </source>
</evidence>
<dbReference type="Pfam" id="PF06418">
    <property type="entry name" value="CTP_synth_N"/>
    <property type="match status" value="1"/>
</dbReference>
<comment type="activity regulation">
    <text evidence="12">Allosterically activated by GTP, when glutamine is the substrate; GTP has no effect on the reaction when ammonia is the substrate. The allosteric effector GTP functions by stabilizing the protein conformation that binds the tetrahedral intermediate(s) formed during glutamine hydrolysis. Inhibited by the product CTP, via allosteric rather than competitive inhibition.</text>
</comment>
<dbReference type="FunFam" id="3.40.50.880:FF:000002">
    <property type="entry name" value="CTP synthase"/>
    <property type="match status" value="1"/>
</dbReference>
<feature type="active site" evidence="12">
    <location>
        <position position="522"/>
    </location>
</feature>
<evidence type="ECO:0000256" key="6">
    <source>
        <dbReference type="ARBA" id="ARBA00022840"/>
    </source>
</evidence>
<feature type="active site" evidence="12">
    <location>
        <position position="520"/>
    </location>
</feature>
<feature type="binding site" evidence="12">
    <location>
        <begin position="191"/>
        <end position="196"/>
    </location>
    <ligand>
        <name>CTP</name>
        <dbReference type="ChEBI" id="CHEBI:37563"/>
        <note>allosteric inhibitor</note>
    </ligand>
</feature>
<feature type="binding site" evidence="12">
    <location>
        <position position="71"/>
    </location>
    <ligand>
        <name>ATP</name>
        <dbReference type="ChEBI" id="CHEBI:30616"/>
    </ligand>
</feature>
<comment type="caution">
    <text evidence="12">Lacks conserved residue(s) required for the propagation of feature annotation.</text>
</comment>
<dbReference type="AlphaFoldDB" id="A0A4S5BUG3"/>
<protein>
    <recommendedName>
        <fullName evidence="12">CTP synthase</fullName>
        <ecNumber evidence="12">6.3.4.2</ecNumber>
    </recommendedName>
    <alternativeName>
        <fullName evidence="12">Cytidine 5'-triphosphate synthase</fullName>
    </alternativeName>
    <alternativeName>
        <fullName evidence="12">Cytidine triphosphate synthetase</fullName>
        <shortName evidence="12">CTP synthetase</shortName>
        <shortName evidence="12">CTPS</shortName>
    </alternativeName>
    <alternativeName>
        <fullName evidence="12">UTP--ammonia ligase</fullName>
    </alternativeName>
</protein>
<keyword evidence="7 12" id="KW-0460">Magnesium</keyword>
<comment type="pathway">
    <text evidence="1 12">Pyrimidine metabolism; CTP biosynthesis via de novo pathway; CTP from UDP: step 2/2.</text>
</comment>
<feature type="active site" description="Nucleophile; for glutamine hydrolysis" evidence="12">
    <location>
        <position position="383"/>
    </location>
</feature>
<dbReference type="GO" id="GO:0042802">
    <property type="term" value="F:identical protein binding"/>
    <property type="evidence" value="ECO:0007669"/>
    <property type="project" value="TreeGrafter"/>
</dbReference>
<feature type="binding site" evidence="12">
    <location>
        <begin position="14"/>
        <end position="19"/>
    </location>
    <ligand>
        <name>ATP</name>
        <dbReference type="ChEBI" id="CHEBI:30616"/>
    </ligand>
</feature>
<comment type="catalytic activity">
    <reaction evidence="12">
        <text>UTP + NH4(+) + ATP = CTP + ADP + phosphate + 2 H(+)</text>
        <dbReference type="Rhea" id="RHEA:16597"/>
        <dbReference type="ChEBI" id="CHEBI:15378"/>
        <dbReference type="ChEBI" id="CHEBI:28938"/>
        <dbReference type="ChEBI" id="CHEBI:30616"/>
        <dbReference type="ChEBI" id="CHEBI:37563"/>
        <dbReference type="ChEBI" id="CHEBI:43474"/>
        <dbReference type="ChEBI" id="CHEBI:46398"/>
        <dbReference type="ChEBI" id="CHEBI:456216"/>
    </reaction>
</comment>
<organism evidence="15 16">
    <name type="scientific">Lampropedia aestuarii</name>
    <dbReference type="NCBI Taxonomy" id="2562762"/>
    <lineage>
        <taxon>Bacteria</taxon>
        <taxon>Pseudomonadati</taxon>
        <taxon>Pseudomonadota</taxon>
        <taxon>Betaproteobacteria</taxon>
        <taxon>Burkholderiales</taxon>
        <taxon>Comamonadaceae</taxon>
        <taxon>Lampropedia</taxon>
    </lineage>
</organism>
<keyword evidence="5 12" id="KW-0547">Nucleotide-binding</keyword>
<dbReference type="EMBL" id="SSWX01000002">
    <property type="protein sequence ID" value="THJ36129.1"/>
    <property type="molecule type" value="Genomic_DNA"/>
</dbReference>
<comment type="function">
    <text evidence="11 12">Catalyzes the ATP-dependent amination of UTP to CTP with either L-glutamine or ammonia as the source of nitrogen. Regulates intracellular CTP levels through interactions with the four ribonucleotide triphosphates.</text>
</comment>
<dbReference type="NCBIfam" id="NF003792">
    <property type="entry name" value="PRK05380.1"/>
    <property type="match status" value="1"/>
</dbReference>
<feature type="binding site" evidence="12">
    <location>
        <position position="13"/>
    </location>
    <ligand>
        <name>CTP</name>
        <dbReference type="ChEBI" id="CHEBI:37563"/>
        <note>allosteric inhibitor</note>
    </ligand>
</feature>
<dbReference type="HAMAP" id="MF_01227">
    <property type="entry name" value="PyrG"/>
    <property type="match status" value="1"/>
</dbReference>
<feature type="region of interest" description="Amidoligase domain" evidence="12">
    <location>
        <begin position="1"/>
        <end position="270"/>
    </location>
</feature>
<dbReference type="SUPFAM" id="SSF52540">
    <property type="entry name" value="P-loop containing nucleoside triphosphate hydrolases"/>
    <property type="match status" value="1"/>
</dbReference>
<comment type="caution">
    <text evidence="15">The sequence shown here is derived from an EMBL/GenBank/DDBJ whole genome shotgun (WGS) entry which is preliminary data.</text>
</comment>
<dbReference type="CDD" id="cd01746">
    <property type="entry name" value="GATase1_CTP_Synthase"/>
    <property type="match status" value="1"/>
</dbReference>
<dbReference type="GO" id="GO:0019856">
    <property type="term" value="P:pyrimidine nucleobase biosynthetic process"/>
    <property type="evidence" value="ECO:0007669"/>
    <property type="project" value="TreeGrafter"/>
</dbReference>
<feature type="binding site" evidence="12">
    <location>
        <position position="13"/>
    </location>
    <ligand>
        <name>UTP</name>
        <dbReference type="ChEBI" id="CHEBI:46398"/>
    </ligand>
</feature>
<keyword evidence="16" id="KW-1185">Reference proteome</keyword>
<feature type="binding site" evidence="12">
    <location>
        <position position="71"/>
    </location>
    <ligand>
        <name>Mg(2+)</name>
        <dbReference type="ChEBI" id="CHEBI:18420"/>
    </ligand>
</feature>
<feature type="binding site" evidence="12">
    <location>
        <begin position="151"/>
        <end position="153"/>
    </location>
    <ligand>
        <name>CTP</name>
        <dbReference type="ChEBI" id="CHEBI:37563"/>
        <note>allosteric inhibitor</note>
    </ligand>
</feature>
<dbReference type="InterPro" id="IPR017456">
    <property type="entry name" value="CTP_synthase_N"/>
</dbReference>
<dbReference type="PROSITE" id="PS51273">
    <property type="entry name" value="GATASE_TYPE_1"/>
    <property type="match status" value="1"/>
</dbReference>
<comment type="similarity">
    <text evidence="2 12">Belongs to the CTP synthase family.</text>
</comment>
<feature type="binding site" evidence="12">
    <location>
        <position position="356"/>
    </location>
    <ligand>
        <name>L-glutamine</name>
        <dbReference type="ChEBI" id="CHEBI:58359"/>
    </ligand>
</feature>
<evidence type="ECO:0000256" key="12">
    <source>
        <dbReference type="HAMAP-Rule" id="MF_01227"/>
    </source>
</evidence>
<dbReference type="GO" id="GO:0097268">
    <property type="term" value="C:cytoophidium"/>
    <property type="evidence" value="ECO:0007669"/>
    <property type="project" value="UniProtKB-ARBA"/>
</dbReference>
<evidence type="ECO:0000256" key="5">
    <source>
        <dbReference type="ARBA" id="ARBA00022741"/>
    </source>
</evidence>
<feature type="binding site" evidence="12">
    <location>
        <position position="227"/>
    </location>
    <ligand>
        <name>CTP</name>
        <dbReference type="ChEBI" id="CHEBI:37563"/>
        <note>allosteric inhibitor</note>
    </ligand>
</feature>
<feature type="binding site" evidence="12">
    <location>
        <position position="407"/>
    </location>
    <ligand>
        <name>L-glutamine</name>
        <dbReference type="ChEBI" id="CHEBI:58359"/>
    </ligand>
</feature>
<proteinExistence type="inferred from homology"/>
<evidence type="ECO:0000256" key="11">
    <source>
        <dbReference type="ARBA" id="ARBA00059148"/>
    </source>
</evidence>
<comment type="catalytic activity">
    <reaction evidence="10 12">
        <text>UTP + L-glutamine + ATP + H2O = CTP + L-glutamate + ADP + phosphate + 2 H(+)</text>
        <dbReference type="Rhea" id="RHEA:26426"/>
        <dbReference type="ChEBI" id="CHEBI:15377"/>
        <dbReference type="ChEBI" id="CHEBI:15378"/>
        <dbReference type="ChEBI" id="CHEBI:29985"/>
        <dbReference type="ChEBI" id="CHEBI:30616"/>
        <dbReference type="ChEBI" id="CHEBI:37563"/>
        <dbReference type="ChEBI" id="CHEBI:43474"/>
        <dbReference type="ChEBI" id="CHEBI:46398"/>
        <dbReference type="ChEBI" id="CHEBI:58359"/>
        <dbReference type="ChEBI" id="CHEBI:456216"/>
        <dbReference type="EC" id="6.3.4.2"/>
    </reaction>
</comment>
<name>A0A4S5BUG3_9BURK</name>
<dbReference type="InterPro" id="IPR027417">
    <property type="entry name" value="P-loop_NTPase"/>
</dbReference>
<dbReference type="CDD" id="cd03113">
    <property type="entry name" value="CTPS_N"/>
    <property type="match status" value="1"/>
</dbReference>
<dbReference type="FunFam" id="3.40.50.300:FF:000009">
    <property type="entry name" value="CTP synthase"/>
    <property type="match status" value="1"/>
</dbReference>
<dbReference type="InterPro" id="IPR033828">
    <property type="entry name" value="GATase1_CTP_Synthase"/>
</dbReference>
<evidence type="ECO:0000256" key="9">
    <source>
        <dbReference type="ARBA" id="ARBA00022975"/>
    </source>
</evidence>
<evidence type="ECO:0000313" key="16">
    <source>
        <dbReference type="Proteomes" id="UP000306236"/>
    </source>
</evidence>
<feature type="binding site" evidence="12">
    <location>
        <begin position="191"/>
        <end position="196"/>
    </location>
    <ligand>
        <name>UTP</name>
        <dbReference type="ChEBI" id="CHEBI:46398"/>
    </ligand>
</feature>
<dbReference type="GO" id="GO:0046872">
    <property type="term" value="F:metal ion binding"/>
    <property type="evidence" value="ECO:0007669"/>
    <property type="project" value="UniProtKB-KW"/>
</dbReference>
<reference evidence="15 16" key="1">
    <citation type="submission" date="2019-04" db="EMBL/GenBank/DDBJ databases">
        <title>Lampropedia sp YIM MLB12 draf genome.</title>
        <authorList>
            <person name="Wang Y.-X."/>
        </authorList>
    </citation>
    <scope>NUCLEOTIDE SEQUENCE [LARGE SCALE GENOMIC DNA]</scope>
    <source>
        <strain evidence="15 16">YIM MLB12</strain>
    </source>
</reference>
<feature type="binding site" evidence="12">
    <location>
        <position position="245"/>
    </location>
    <ligand>
        <name>ATP</name>
        <dbReference type="ChEBI" id="CHEBI:30616"/>
    </ligand>
</feature>
<dbReference type="Pfam" id="PF00117">
    <property type="entry name" value="GATase"/>
    <property type="match status" value="1"/>
</dbReference>
<sequence length="557" mass="61169">MTKFVFVTGGVVSSLGKGIAAASLAALLESRGLKVTLIKLDPYINVDPGTMSPFQHGEVFVTDDGAETDLDLGHYERFIETRMKQANNFTTGRVYQTVLEKERRGDYLGKTVQVIPHVTNEIQEYIKRGAGIGTADAVDVAIAEVGGTVGDIESLPFLEAVRQFSLRAGPNNTAFVHLTYVPWIGAAGELKTKPTQHTVQKLREIGIQPDALLCRADRDIPQDEREKISLFTNVAEWGVISMPDVDTIYKVPRLLHEQGLDGLICDKLRLNTPPANLKRWDDLVYKTAHPKGAVKIAMVGKYVDLSDSYKSVNEALRHAGLVNDVKVDITYVDSETLDSSSVAELASYDGILVPGGFGSRGVEGKICAAQYAREHLTPYLGICLGMQVATIEYARHKAGLTKANSTEFDPKTPEPVIALIDEWEDADGSIQKRDANSDLGGTMRLGAQTSDVEPGTLAHQIYGNTVTERHRHRYEANTKYLDKLRQAGLVISALTQREQLTEIVELPKAVHPWFIGVQFHPEFKSTPWAGHPLFNAFIKAAVEKHQPKASNTSKESA</sequence>
<dbReference type="GO" id="GO:0004359">
    <property type="term" value="F:glutaminase activity"/>
    <property type="evidence" value="ECO:0007669"/>
    <property type="project" value="RHEA"/>
</dbReference>
<dbReference type="EC" id="6.3.4.2" evidence="12"/>
<evidence type="ECO:0000256" key="3">
    <source>
        <dbReference type="ARBA" id="ARBA00022598"/>
    </source>
</evidence>
<keyword evidence="9 12" id="KW-0665">Pyrimidine biosynthesis</keyword>
<dbReference type="Gene3D" id="3.40.50.300">
    <property type="entry name" value="P-loop containing nucleotide triphosphate hydrolases"/>
    <property type="match status" value="1"/>
</dbReference>
<dbReference type="SUPFAM" id="SSF52317">
    <property type="entry name" value="Class I glutamine amidotransferase-like"/>
    <property type="match status" value="1"/>
</dbReference>
<keyword evidence="4 12" id="KW-0479">Metal-binding</keyword>
<dbReference type="Gene3D" id="3.40.50.880">
    <property type="match status" value="1"/>
</dbReference>
<evidence type="ECO:0000256" key="7">
    <source>
        <dbReference type="ARBA" id="ARBA00022842"/>
    </source>
</evidence>
<feature type="domain" description="Glutamine amidotransferase" evidence="13">
    <location>
        <begin position="305"/>
        <end position="539"/>
    </location>
</feature>
<dbReference type="GO" id="GO:0005524">
    <property type="term" value="F:ATP binding"/>
    <property type="evidence" value="ECO:0007669"/>
    <property type="project" value="UniProtKB-KW"/>
</dbReference>
<keyword evidence="6 12" id="KW-0067">ATP-binding</keyword>
<feature type="domain" description="CTP synthase N-terminal" evidence="14">
    <location>
        <begin position="3"/>
        <end position="270"/>
    </location>
</feature>
<dbReference type="InterPro" id="IPR004468">
    <property type="entry name" value="CTP_synthase"/>
</dbReference>
<dbReference type="PANTHER" id="PTHR11550:SF0">
    <property type="entry name" value="CTP SYNTHASE-RELATED"/>
    <property type="match status" value="1"/>
</dbReference>
<evidence type="ECO:0000256" key="8">
    <source>
        <dbReference type="ARBA" id="ARBA00022962"/>
    </source>
</evidence>
<dbReference type="Proteomes" id="UP000306236">
    <property type="component" value="Unassembled WGS sequence"/>
</dbReference>
<dbReference type="GO" id="GO:0003883">
    <property type="term" value="F:CTP synthase activity"/>
    <property type="evidence" value="ECO:0007669"/>
    <property type="project" value="UniProtKB-UniRule"/>
</dbReference>
<keyword evidence="8 12" id="KW-0315">Glutamine amidotransferase</keyword>
<evidence type="ECO:0000256" key="10">
    <source>
        <dbReference type="ARBA" id="ARBA00047781"/>
    </source>
</evidence>
<dbReference type="NCBIfam" id="TIGR00337">
    <property type="entry name" value="PyrG"/>
    <property type="match status" value="1"/>
</dbReference>
<gene>
    <name evidence="12" type="primary">pyrG</name>
    <name evidence="15" type="ORF">E8K88_02360</name>
</gene>
<dbReference type="RefSeq" id="WP_136405035.1">
    <property type="nucleotide sequence ID" value="NZ_SSWX01000002.1"/>
</dbReference>
<keyword evidence="3 12" id="KW-0436">Ligase</keyword>
<dbReference type="InterPro" id="IPR029062">
    <property type="entry name" value="Class_I_gatase-like"/>
</dbReference>
<comment type="catalytic activity">
    <reaction evidence="12">
        <text>L-glutamine + H2O = L-glutamate + NH4(+)</text>
        <dbReference type="Rhea" id="RHEA:15889"/>
        <dbReference type="ChEBI" id="CHEBI:15377"/>
        <dbReference type="ChEBI" id="CHEBI:28938"/>
        <dbReference type="ChEBI" id="CHEBI:29985"/>
        <dbReference type="ChEBI" id="CHEBI:58359"/>
    </reaction>
</comment>
<dbReference type="GO" id="GO:0005829">
    <property type="term" value="C:cytosol"/>
    <property type="evidence" value="ECO:0007669"/>
    <property type="project" value="TreeGrafter"/>
</dbReference>
<dbReference type="OrthoDB" id="9801107at2"/>
<dbReference type="GO" id="GO:0044210">
    <property type="term" value="P:'de novo' CTP biosynthetic process"/>
    <property type="evidence" value="ECO:0007669"/>
    <property type="project" value="UniProtKB-UniRule"/>
</dbReference>
<evidence type="ECO:0000313" key="15">
    <source>
        <dbReference type="EMBL" id="THJ36129.1"/>
    </source>
</evidence>
<evidence type="ECO:0000256" key="2">
    <source>
        <dbReference type="ARBA" id="ARBA00007533"/>
    </source>
</evidence>
<feature type="binding site" evidence="12">
    <location>
        <position position="227"/>
    </location>
    <ligand>
        <name>UTP</name>
        <dbReference type="ChEBI" id="CHEBI:46398"/>
    </ligand>
</feature>
<feature type="binding site" evidence="12">
    <location>
        <begin position="384"/>
        <end position="387"/>
    </location>
    <ligand>
        <name>L-glutamine</name>
        <dbReference type="ChEBI" id="CHEBI:58359"/>
    </ligand>
</feature>
<comment type="subunit">
    <text evidence="12">Homotetramer.</text>
</comment>
<evidence type="ECO:0000259" key="14">
    <source>
        <dbReference type="Pfam" id="PF06418"/>
    </source>
</evidence>
<comment type="miscellaneous">
    <text evidence="12">CTPSs have evolved a hybrid strategy for distinguishing between UTP and CTP. The overlapping regions of the product feedback inhibitory and substrate sites recognize a common feature in both compounds, the triphosphate moiety. To differentiate isosteric substrate and product pyrimidine rings, an additional pocket far from the expected kinase/ligase catalytic site, specifically recognizes the cytosine and ribose portions of the product inhibitor.</text>
</comment>
<evidence type="ECO:0000259" key="13">
    <source>
        <dbReference type="Pfam" id="PF00117"/>
    </source>
</evidence>